<accession>A0ABD3XMJ9</accession>
<dbReference type="Pfam" id="PF00041">
    <property type="entry name" value="fn3"/>
    <property type="match status" value="1"/>
</dbReference>
<keyword evidence="10" id="KW-1185">Reference proteome</keyword>
<evidence type="ECO:0000313" key="9">
    <source>
        <dbReference type="EMBL" id="KAL3887484.1"/>
    </source>
</evidence>
<dbReference type="Pfam" id="PF13895">
    <property type="entry name" value="Ig_2"/>
    <property type="match status" value="1"/>
</dbReference>
<feature type="domain" description="Ig-like" evidence="7">
    <location>
        <begin position="217"/>
        <end position="318"/>
    </location>
</feature>
<dbReference type="Gene3D" id="2.60.40.10">
    <property type="entry name" value="Immunoglobulins"/>
    <property type="match status" value="3"/>
</dbReference>
<dbReference type="SMART" id="SM00409">
    <property type="entry name" value="IG"/>
    <property type="match status" value="3"/>
</dbReference>
<dbReference type="CDD" id="cd00063">
    <property type="entry name" value="FN3"/>
    <property type="match status" value="1"/>
</dbReference>
<comment type="caution">
    <text evidence="9">The sequence shown here is derived from an EMBL/GenBank/DDBJ whole genome shotgun (WGS) entry which is preliminary data.</text>
</comment>
<dbReference type="InterPro" id="IPR036179">
    <property type="entry name" value="Ig-like_dom_sf"/>
</dbReference>
<keyword evidence="6" id="KW-0812">Transmembrane</keyword>
<evidence type="ECO:0000256" key="2">
    <source>
        <dbReference type="ARBA" id="ARBA00023136"/>
    </source>
</evidence>
<name>A0ABD3XMJ9_SINWO</name>
<evidence type="ECO:0000256" key="3">
    <source>
        <dbReference type="ARBA" id="ARBA00023157"/>
    </source>
</evidence>
<feature type="transmembrane region" description="Helical" evidence="6">
    <location>
        <begin position="641"/>
        <end position="662"/>
    </location>
</feature>
<dbReference type="SUPFAM" id="SSF49265">
    <property type="entry name" value="Fibronectin type III"/>
    <property type="match status" value="1"/>
</dbReference>
<dbReference type="Proteomes" id="UP001634394">
    <property type="component" value="Unassembled WGS sequence"/>
</dbReference>
<feature type="domain" description="Ig-like" evidence="7">
    <location>
        <begin position="117"/>
        <end position="215"/>
    </location>
</feature>
<dbReference type="InterPro" id="IPR036116">
    <property type="entry name" value="FN3_sf"/>
</dbReference>
<evidence type="ECO:0000256" key="6">
    <source>
        <dbReference type="SAM" id="Phobius"/>
    </source>
</evidence>
<gene>
    <name evidence="9" type="ORF">ACJMK2_027425</name>
</gene>
<feature type="domain" description="Fibronectin type-III" evidence="8">
    <location>
        <begin position="533"/>
        <end position="629"/>
    </location>
</feature>
<protein>
    <submittedName>
        <fullName evidence="9">Uncharacterized protein</fullName>
    </submittedName>
</protein>
<feature type="domain" description="Ig-like" evidence="7">
    <location>
        <begin position="322"/>
        <end position="411"/>
    </location>
</feature>
<keyword evidence="2 6" id="KW-0472">Membrane</keyword>
<dbReference type="SUPFAM" id="SSF48726">
    <property type="entry name" value="Immunoglobulin"/>
    <property type="match status" value="2"/>
</dbReference>
<proteinExistence type="predicted"/>
<dbReference type="PROSITE" id="PS50853">
    <property type="entry name" value="FN3"/>
    <property type="match status" value="1"/>
</dbReference>
<dbReference type="InterPro" id="IPR003961">
    <property type="entry name" value="FN3_dom"/>
</dbReference>
<sequence>MKSGSATINFQSSSKVPVQGHNLQFSCLVVTTSQDVNYDTTWYSPQTSGEFGKCYRQAMFCTGGTMRRQLTADVNGSYLNIQVLNRSLDEGCWRCIYTATGQAQVQADLNVTVFTIPSRLDFTQVPDMDVDLSVTSARLQCTTSGCTYPPPLIQWLTQSQTASSPYEVYKTVNPAVTGGSCVPPEQLYRSTLDLPQNTTWSDNSDKILIFSCRIEYPDSTMNLVTSGSHTITFAVRVTEAFLQLNNQNITSTLIVNSGEPVTLICVTGTSRPDPSIVWYIGSRPMGSETSLTFTPSNTDHNGIIYCQAYNIDPTRKVDSNKPSLFVKVRVTEAYLKQYNQNITSTLTVNSGEPVTLTCVTGTSRPAPTIDWYIGSWSIGTGTSLTFTPSNTDHNEVIFCQVFNIDPNLKVDSNKPRLFVRAAPKILDVSPSYKGYVGQYTMIQFNVNSITQENLTITARHSNTSGIHQGIIQPILLYSIPVNSSQIPTPDFRATIAISIMSENDFGQYVIEVKNIVGFDSKNIQILQQITPEKPFSFHSTNVQEKQLSLRWQAGYNAGYTQTFIVEISLDNITWNNASQVSAGNRDGWFTTVIEDLIPGSEYYFRLYAYNINGRGDFADVQLAIRTFKDVSASAGVGVGEAAGIGVGGIALGLIGAIIVFTIRIHLNGSKSSCFRSKRRTDDAMHSYSNTEMNPQTVKPIYEELSKGNTEPSVYDRISPL</sequence>
<keyword evidence="6" id="KW-1133">Transmembrane helix</keyword>
<comment type="subcellular location">
    <subcellularLocation>
        <location evidence="1">Membrane</location>
        <topology evidence="1">Single-pass type I membrane protein</topology>
    </subcellularLocation>
</comment>
<dbReference type="EMBL" id="JBJQND010000002">
    <property type="protein sequence ID" value="KAL3887484.1"/>
    <property type="molecule type" value="Genomic_DNA"/>
</dbReference>
<dbReference type="InterPro" id="IPR051275">
    <property type="entry name" value="Cell_adhesion_signaling"/>
</dbReference>
<evidence type="ECO:0000259" key="8">
    <source>
        <dbReference type="PROSITE" id="PS50853"/>
    </source>
</evidence>
<dbReference type="InterPro" id="IPR013783">
    <property type="entry name" value="Ig-like_fold"/>
</dbReference>
<evidence type="ECO:0000256" key="4">
    <source>
        <dbReference type="ARBA" id="ARBA00023180"/>
    </source>
</evidence>
<dbReference type="PROSITE" id="PS50835">
    <property type="entry name" value="IG_LIKE"/>
    <property type="match status" value="3"/>
</dbReference>
<evidence type="ECO:0000256" key="1">
    <source>
        <dbReference type="ARBA" id="ARBA00004479"/>
    </source>
</evidence>
<reference evidence="9 10" key="1">
    <citation type="submission" date="2024-11" db="EMBL/GenBank/DDBJ databases">
        <title>Chromosome-level genome assembly of the freshwater bivalve Anodonta woodiana.</title>
        <authorList>
            <person name="Chen X."/>
        </authorList>
    </citation>
    <scope>NUCLEOTIDE SEQUENCE [LARGE SCALE GENOMIC DNA]</scope>
    <source>
        <strain evidence="9">MN2024</strain>
        <tissue evidence="9">Gills</tissue>
    </source>
</reference>
<evidence type="ECO:0000259" key="7">
    <source>
        <dbReference type="PROSITE" id="PS50835"/>
    </source>
</evidence>
<keyword evidence="4" id="KW-0325">Glycoprotein</keyword>
<dbReference type="SMART" id="SM00060">
    <property type="entry name" value="FN3"/>
    <property type="match status" value="1"/>
</dbReference>
<dbReference type="PANTHER" id="PTHR11640">
    <property type="entry name" value="NEPHRIN"/>
    <property type="match status" value="1"/>
</dbReference>
<dbReference type="InterPro" id="IPR003599">
    <property type="entry name" value="Ig_sub"/>
</dbReference>
<dbReference type="PANTHER" id="PTHR11640:SF31">
    <property type="entry name" value="IRREGULAR CHIASM C-ROUGHEST PROTEIN-RELATED"/>
    <property type="match status" value="1"/>
</dbReference>
<keyword evidence="5" id="KW-0393">Immunoglobulin domain</keyword>
<dbReference type="AlphaFoldDB" id="A0ABD3XMJ9"/>
<dbReference type="GO" id="GO:0016020">
    <property type="term" value="C:membrane"/>
    <property type="evidence" value="ECO:0007669"/>
    <property type="project" value="UniProtKB-SubCell"/>
</dbReference>
<keyword evidence="3" id="KW-1015">Disulfide bond</keyword>
<organism evidence="9 10">
    <name type="scientific">Sinanodonta woodiana</name>
    <name type="common">Chinese pond mussel</name>
    <name type="synonym">Anodonta woodiana</name>
    <dbReference type="NCBI Taxonomy" id="1069815"/>
    <lineage>
        <taxon>Eukaryota</taxon>
        <taxon>Metazoa</taxon>
        <taxon>Spiralia</taxon>
        <taxon>Lophotrochozoa</taxon>
        <taxon>Mollusca</taxon>
        <taxon>Bivalvia</taxon>
        <taxon>Autobranchia</taxon>
        <taxon>Heteroconchia</taxon>
        <taxon>Palaeoheterodonta</taxon>
        <taxon>Unionida</taxon>
        <taxon>Unionoidea</taxon>
        <taxon>Unionidae</taxon>
        <taxon>Unioninae</taxon>
        <taxon>Sinanodonta</taxon>
    </lineage>
</organism>
<evidence type="ECO:0000256" key="5">
    <source>
        <dbReference type="ARBA" id="ARBA00023319"/>
    </source>
</evidence>
<evidence type="ECO:0000313" key="10">
    <source>
        <dbReference type="Proteomes" id="UP001634394"/>
    </source>
</evidence>
<dbReference type="InterPro" id="IPR007110">
    <property type="entry name" value="Ig-like_dom"/>
</dbReference>
<dbReference type="CDD" id="cd00096">
    <property type="entry name" value="Ig"/>
    <property type="match status" value="1"/>
</dbReference>